<evidence type="ECO:0000313" key="13">
    <source>
        <dbReference type="Proteomes" id="UP000301870"/>
    </source>
</evidence>
<evidence type="ECO:0000313" key="14">
    <source>
        <dbReference type="RefSeq" id="XP_022824813.1"/>
    </source>
</evidence>
<protein>
    <submittedName>
        <fullName evidence="14">Uncharacterized protein LOC111355264</fullName>
    </submittedName>
</protein>
<evidence type="ECO:0000256" key="3">
    <source>
        <dbReference type="ARBA" id="ARBA00022670"/>
    </source>
</evidence>
<comment type="similarity">
    <text evidence="7">Belongs to the peptidase S1 family. CLIP subfamily.</text>
</comment>
<keyword evidence="2" id="KW-0800">Toxin</keyword>
<proteinExistence type="inferred from homology"/>
<name>A0A9J7E7Y5_SPOLT</name>
<dbReference type="SUPFAM" id="SSF50494">
    <property type="entry name" value="Trypsin-like serine proteases"/>
    <property type="match status" value="2"/>
</dbReference>
<dbReference type="InterPro" id="IPR033116">
    <property type="entry name" value="TRYPSIN_SER"/>
</dbReference>
<evidence type="ECO:0000256" key="7">
    <source>
        <dbReference type="ARBA" id="ARBA00024195"/>
    </source>
</evidence>
<accession>A0A9J7E7Y5</accession>
<dbReference type="InterPro" id="IPR001254">
    <property type="entry name" value="Trypsin_dom"/>
</dbReference>
<dbReference type="GO" id="GO:0004252">
    <property type="term" value="F:serine-type endopeptidase activity"/>
    <property type="evidence" value="ECO:0007669"/>
    <property type="project" value="InterPro"/>
</dbReference>
<comment type="subcellular location">
    <subcellularLocation>
        <location evidence="1">Secreted</location>
        <location evidence="1">Extracellular space</location>
    </subcellularLocation>
</comment>
<organism evidence="13 14">
    <name type="scientific">Spodoptera litura</name>
    <name type="common">Asian cotton leafworm</name>
    <dbReference type="NCBI Taxonomy" id="69820"/>
    <lineage>
        <taxon>Eukaryota</taxon>
        <taxon>Metazoa</taxon>
        <taxon>Ecdysozoa</taxon>
        <taxon>Arthropoda</taxon>
        <taxon>Hexapoda</taxon>
        <taxon>Insecta</taxon>
        <taxon>Pterygota</taxon>
        <taxon>Neoptera</taxon>
        <taxon>Endopterygota</taxon>
        <taxon>Lepidoptera</taxon>
        <taxon>Glossata</taxon>
        <taxon>Ditrysia</taxon>
        <taxon>Noctuoidea</taxon>
        <taxon>Noctuidae</taxon>
        <taxon>Amphipyrinae</taxon>
        <taxon>Spodoptera</taxon>
    </lineage>
</organism>
<dbReference type="FunFam" id="2.40.10.10:FF:000068">
    <property type="entry name" value="transmembrane protease serine 2"/>
    <property type="match status" value="1"/>
</dbReference>
<gene>
    <name evidence="14" type="primary">LOC111355264</name>
</gene>
<evidence type="ECO:0000256" key="4">
    <source>
        <dbReference type="ARBA" id="ARBA00022801"/>
    </source>
</evidence>
<dbReference type="PANTHER" id="PTHR24252">
    <property type="entry name" value="ACROSIN-RELATED"/>
    <property type="match status" value="1"/>
</dbReference>
<feature type="domain" description="Peptidase S1" evidence="12">
    <location>
        <begin position="553"/>
        <end position="813"/>
    </location>
</feature>
<dbReference type="PRINTS" id="PR00722">
    <property type="entry name" value="CHYMOTRYPSIN"/>
</dbReference>
<evidence type="ECO:0000256" key="10">
    <source>
        <dbReference type="RuleBase" id="RU363034"/>
    </source>
</evidence>
<dbReference type="Gene3D" id="2.40.10.10">
    <property type="entry name" value="Trypsin-like serine proteases"/>
    <property type="match status" value="3"/>
</dbReference>
<evidence type="ECO:0000256" key="5">
    <source>
        <dbReference type="ARBA" id="ARBA00023157"/>
    </source>
</evidence>
<evidence type="ECO:0000256" key="2">
    <source>
        <dbReference type="ARBA" id="ARBA00022656"/>
    </source>
</evidence>
<dbReference type="GO" id="GO:0005576">
    <property type="term" value="C:extracellular region"/>
    <property type="evidence" value="ECO:0007669"/>
    <property type="project" value="UniProtKB-SubCell"/>
</dbReference>
<dbReference type="Proteomes" id="UP000301870">
    <property type="component" value="Chromosome 20"/>
</dbReference>
<dbReference type="CDD" id="cd00190">
    <property type="entry name" value="Tryp_SPc"/>
    <property type="match status" value="2"/>
</dbReference>
<dbReference type="AlphaFoldDB" id="A0A9J7E7Y5"/>
<dbReference type="OrthoDB" id="546450at2759"/>
<dbReference type="RefSeq" id="XP_022824813.1">
    <property type="nucleotide sequence ID" value="XM_022969045.1"/>
</dbReference>
<keyword evidence="3 10" id="KW-0645">Protease</keyword>
<evidence type="ECO:0000259" key="12">
    <source>
        <dbReference type="PROSITE" id="PS50240"/>
    </source>
</evidence>
<feature type="non-terminal residue" evidence="14">
    <location>
        <position position="819"/>
    </location>
</feature>
<keyword evidence="9" id="KW-1205">Fibrinolytic toxin</keyword>
<feature type="signal peptide" evidence="11">
    <location>
        <begin position="1"/>
        <end position="25"/>
    </location>
</feature>
<dbReference type="GO" id="GO:0006508">
    <property type="term" value="P:proteolysis"/>
    <property type="evidence" value="ECO:0007669"/>
    <property type="project" value="UniProtKB-KW"/>
</dbReference>
<feature type="chain" id="PRO_5039937917" evidence="11">
    <location>
        <begin position="26"/>
        <end position="819"/>
    </location>
</feature>
<evidence type="ECO:0000256" key="9">
    <source>
        <dbReference type="ARBA" id="ARBA00084094"/>
    </source>
</evidence>
<dbReference type="InterPro" id="IPR043504">
    <property type="entry name" value="Peptidase_S1_PA_chymotrypsin"/>
</dbReference>
<dbReference type="PROSITE" id="PS00135">
    <property type="entry name" value="TRYPSIN_SER"/>
    <property type="match status" value="2"/>
</dbReference>
<keyword evidence="6" id="KW-1199">Hemostasis impairing toxin</keyword>
<feature type="domain" description="Peptidase S1" evidence="12">
    <location>
        <begin position="137"/>
        <end position="396"/>
    </location>
</feature>
<keyword evidence="5" id="KW-1015">Disulfide bond</keyword>
<dbReference type="PROSITE" id="PS00134">
    <property type="entry name" value="TRYPSIN_HIS"/>
    <property type="match status" value="2"/>
</dbReference>
<dbReference type="Pfam" id="PF00089">
    <property type="entry name" value="Trypsin"/>
    <property type="match status" value="2"/>
</dbReference>
<sequence length="819" mass="90924">MSQKQKVMFKCCVVIFSLFITASSPQLMRQNDLNTNVEPDDRWIWGYVDMTVPSRNNNDTEIPIFPPTTTEENLPEICLPYSPPKPNFSAPGKRISEAKCDEYVWQLKTRQERSDRSQECEKELDRINPNRSKPVGIIGGQNTKLGEFPHMGAIGWQAFGGTYIFKCGGSLISPRFVLTAAHCSRASDRDTTITDPVPKIVRLGHTNINNPSSNGFIITGDKIISIIVHPKYAPPKKYYDVALMMLENDVFFSKYIQPACLWTRFDTSSLGPKATVTGWGVVETLGKTTSQELQAGVVDMIDSETCNQLLKTSCNRNWCGVRDDQLCAGKLMGGVDACQGDSGGPLQVQLPIKLEEGTMHYVIGVTSFGIGCALPNLPGIYTRVSSYLDWIEPIVWPDSNPLRKVFCFVFKGEFCENNFKMGVSFNVTLKSFIVLFSLFITVSPAHFRHRIFRDGTNDDDRWIWGHETTSNDTTTSAPVTDPVPANITKNDVCQPFDPPMPDFSKTGRRISEKKCYEYIWQLRVRHERRTRAAKCAFELSRSSDPNKPIAVEAIGGHDTEPGEFPHMGALGWKAATGTWVFKCGSSLISSKFVLTAGHCSQASIRDTSIADPVPKIVRLGDKNIADVYSHGVLPTDAKILKIIVHPKYSPPKKYYDIALVELEKNVRFTKFIQPACLWNNFDTSALGTEGTLTGWGVVETNGRKTSPELQEAVVDLIDSETCDRLLRPSCNRNWCGVRKEQLCAGKLEGGVDACQGDSGGPLQVQIPIPITTEGLMHYVVGVTSFGIGCALPNLPGIYTRVSSFLDWIEPIVWPQPIDS</sequence>
<keyword evidence="10" id="KW-0720">Serine protease</keyword>
<evidence type="ECO:0000256" key="8">
    <source>
        <dbReference type="ARBA" id="ARBA00055534"/>
    </source>
</evidence>
<evidence type="ECO:0000256" key="1">
    <source>
        <dbReference type="ARBA" id="ARBA00004239"/>
    </source>
</evidence>
<comment type="function">
    <text evidence="8">Fibrinolytic activity; shows preferential cleavage of Arg-Gly bonds in all three fibrinogen chains. Contact with the caterpillars causes severe bleeding, due the anticoagulant effect of the protein.</text>
</comment>
<evidence type="ECO:0000256" key="6">
    <source>
        <dbReference type="ARBA" id="ARBA00023240"/>
    </source>
</evidence>
<dbReference type="InterPro" id="IPR018114">
    <property type="entry name" value="TRYPSIN_HIS"/>
</dbReference>
<evidence type="ECO:0000256" key="11">
    <source>
        <dbReference type="SAM" id="SignalP"/>
    </source>
</evidence>
<dbReference type="KEGG" id="sliu:111355264"/>
<dbReference type="InterPro" id="IPR001314">
    <property type="entry name" value="Peptidase_S1A"/>
</dbReference>
<keyword evidence="13" id="KW-1185">Reference proteome</keyword>
<dbReference type="FunFam" id="2.40.10.10:FF:000002">
    <property type="entry name" value="Transmembrane protease serine"/>
    <property type="match status" value="2"/>
</dbReference>
<dbReference type="GO" id="GO:0090729">
    <property type="term" value="F:toxin activity"/>
    <property type="evidence" value="ECO:0007669"/>
    <property type="project" value="UniProtKB-KW"/>
</dbReference>
<dbReference type="GeneID" id="111355264"/>
<dbReference type="PANTHER" id="PTHR24252:SF17">
    <property type="entry name" value="SUPPRESSOR OF TUMORIGENICITY 14 PROTEIN HOMOLOG-RELATED"/>
    <property type="match status" value="1"/>
</dbReference>
<dbReference type="PROSITE" id="PS50240">
    <property type="entry name" value="TRYPSIN_DOM"/>
    <property type="match status" value="2"/>
</dbReference>
<dbReference type="InterPro" id="IPR009003">
    <property type="entry name" value="Peptidase_S1_PA"/>
</dbReference>
<dbReference type="SMART" id="SM00020">
    <property type="entry name" value="Tryp_SPc"/>
    <property type="match status" value="2"/>
</dbReference>
<reference evidence="14" key="1">
    <citation type="submission" date="2025-08" db="UniProtKB">
        <authorList>
            <consortium name="RefSeq"/>
        </authorList>
    </citation>
    <scope>IDENTIFICATION</scope>
    <source>
        <strain evidence="14">Ishihara</strain>
        <tissue evidence="14">Whole body</tissue>
    </source>
</reference>
<keyword evidence="11" id="KW-0732">Signal</keyword>
<keyword evidence="4 10" id="KW-0378">Hydrolase</keyword>